<proteinExistence type="predicted"/>
<gene>
    <name evidence="1" type="ORF">HELGO_WM9579</name>
</gene>
<accession>A0A6S6UAH1</accession>
<sequence length="76" mass="8943">MHTEDTKTPQSAEPEDTLILEFDEIDEIDPLAEMDEVDIKITKPKPRMMRKNIEDILEERALNRQLTDVFDDELLD</sequence>
<reference evidence="1" key="1">
    <citation type="submission" date="2020-01" db="EMBL/GenBank/DDBJ databases">
        <authorList>
            <person name="Meier V. D."/>
            <person name="Meier V D."/>
        </authorList>
    </citation>
    <scope>NUCLEOTIDE SEQUENCE</scope>
    <source>
        <strain evidence="1">HLG_WM_MAG_07</strain>
    </source>
</reference>
<name>A0A6S6UAH1_9GAMM</name>
<organism evidence="1">
    <name type="scientific">uncultured Thiotrichaceae bacterium</name>
    <dbReference type="NCBI Taxonomy" id="298394"/>
    <lineage>
        <taxon>Bacteria</taxon>
        <taxon>Pseudomonadati</taxon>
        <taxon>Pseudomonadota</taxon>
        <taxon>Gammaproteobacteria</taxon>
        <taxon>Thiotrichales</taxon>
        <taxon>Thiotrichaceae</taxon>
        <taxon>environmental samples</taxon>
    </lineage>
</organism>
<dbReference type="NCBIfam" id="NF046101">
    <property type="entry name" value="PA3496_fam"/>
    <property type="match status" value="1"/>
</dbReference>
<dbReference type="InterPro" id="IPR058059">
    <property type="entry name" value="PA3496-like"/>
</dbReference>
<dbReference type="AlphaFoldDB" id="A0A6S6UAH1"/>
<evidence type="ECO:0000313" key="1">
    <source>
        <dbReference type="EMBL" id="CAA6828708.1"/>
    </source>
</evidence>
<protein>
    <submittedName>
        <fullName evidence="1">Uncharacterized protein</fullName>
    </submittedName>
</protein>
<dbReference type="EMBL" id="CACVAY010000151">
    <property type="protein sequence ID" value="CAA6828708.1"/>
    <property type="molecule type" value="Genomic_DNA"/>
</dbReference>